<feature type="domain" description="EngB-type G" evidence="10">
    <location>
        <begin position="22"/>
        <end position="197"/>
    </location>
</feature>
<keyword evidence="6" id="KW-0460">Magnesium</keyword>
<keyword evidence="9" id="KW-0131">Cell cycle</keyword>
<evidence type="ECO:0000256" key="5">
    <source>
        <dbReference type="ARBA" id="ARBA00022741"/>
    </source>
</evidence>
<evidence type="ECO:0000259" key="10">
    <source>
        <dbReference type="PROSITE" id="PS51706"/>
    </source>
</evidence>
<evidence type="ECO:0000256" key="1">
    <source>
        <dbReference type="ARBA" id="ARBA00001946"/>
    </source>
</evidence>
<comment type="caution">
    <text evidence="11">The sequence shown here is derived from an EMBL/GenBank/DDBJ whole genome shotgun (WGS) entry which is preliminary data.</text>
</comment>
<dbReference type="GO" id="GO:0005829">
    <property type="term" value="C:cytosol"/>
    <property type="evidence" value="ECO:0007669"/>
    <property type="project" value="TreeGrafter"/>
</dbReference>
<dbReference type="InterPro" id="IPR027417">
    <property type="entry name" value="P-loop_NTPase"/>
</dbReference>
<dbReference type="PROSITE" id="PS51706">
    <property type="entry name" value="G_ENGB"/>
    <property type="match status" value="1"/>
</dbReference>
<evidence type="ECO:0000313" key="11">
    <source>
        <dbReference type="EMBL" id="NMC62842.1"/>
    </source>
</evidence>
<dbReference type="InterPro" id="IPR030393">
    <property type="entry name" value="G_ENGB_dom"/>
</dbReference>
<sequence length="197" mass="22130">MKILNASFRKASSNPASLLDARTRCIALAGRSNVSKSTLINRLVNSKKLARTSNTPGCTRDFNLYEINYENEKGLRKRIYLLDMPGFGYAKVSQKDRHLLKRKIADFLEEAEGLDALCILNDIRRMPEEEELGLRDLAFEAGIAVFVILTKTDKIRKNEVKKQSTLIAKAYGLEATDLILSGASHDLSDFWNVVIAH</sequence>
<keyword evidence="7" id="KW-0342">GTP-binding</keyword>
<dbReference type="CDD" id="cd01876">
    <property type="entry name" value="YihA_EngB"/>
    <property type="match status" value="1"/>
</dbReference>
<organism evidence="11 12">
    <name type="scientific">SAR324 cluster bacterium</name>
    <dbReference type="NCBI Taxonomy" id="2024889"/>
    <lineage>
        <taxon>Bacteria</taxon>
        <taxon>Deltaproteobacteria</taxon>
        <taxon>SAR324 cluster</taxon>
    </lineage>
</organism>
<dbReference type="GO" id="GO:0046872">
    <property type="term" value="F:metal ion binding"/>
    <property type="evidence" value="ECO:0007669"/>
    <property type="project" value="UniProtKB-KW"/>
</dbReference>
<dbReference type="SUPFAM" id="SSF52540">
    <property type="entry name" value="P-loop containing nucleoside triphosphate hydrolases"/>
    <property type="match status" value="1"/>
</dbReference>
<name>A0A7X9FRF0_9DELT</name>
<dbReference type="EMBL" id="JAAZON010000294">
    <property type="protein sequence ID" value="NMC62842.1"/>
    <property type="molecule type" value="Genomic_DNA"/>
</dbReference>
<dbReference type="PANTHER" id="PTHR11649">
    <property type="entry name" value="MSS1/TRME-RELATED GTP-BINDING PROTEIN"/>
    <property type="match status" value="1"/>
</dbReference>
<protein>
    <submittedName>
        <fullName evidence="11">Ribosome biogenesis GTP-binding protein YsxC</fullName>
    </submittedName>
</protein>
<evidence type="ECO:0000256" key="7">
    <source>
        <dbReference type="ARBA" id="ARBA00023134"/>
    </source>
</evidence>
<dbReference type="Proteomes" id="UP000524246">
    <property type="component" value="Unassembled WGS sequence"/>
</dbReference>
<dbReference type="AlphaFoldDB" id="A0A7X9FRF0"/>
<dbReference type="Pfam" id="PF01926">
    <property type="entry name" value="MMR_HSR1"/>
    <property type="match status" value="1"/>
</dbReference>
<proteinExistence type="inferred from homology"/>
<reference evidence="11 12" key="1">
    <citation type="journal article" date="2020" name="Biotechnol. Biofuels">
        <title>New insights from the biogas microbiome by comprehensive genome-resolved metagenomics of nearly 1600 species originating from multiple anaerobic digesters.</title>
        <authorList>
            <person name="Campanaro S."/>
            <person name="Treu L."/>
            <person name="Rodriguez-R L.M."/>
            <person name="Kovalovszki A."/>
            <person name="Ziels R.M."/>
            <person name="Maus I."/>
            <person name="Zhu X."/>
            <person name="Kougias P.G."/>
            <person name="Basile A."/>
            <person name="Luo G."/>
            <person name="Schluter A."/>
            <person name="Konstantinidis K.T."/>
            <person name="Angelidaki I."/>
        </authorList>
    </citation>
    <scope>NUCLEOTIDE SEQUENCE [LARGE SCALE GENOMIC DNA]</scope>
    <source>
        <strain evidence="11">AS27yjCOA_65</strain>
    </source>
</reference>
<dbReference type="Gene3D" id="3.40.50.300">
    <property type="entry name" value="P-loop containing nucleotide triphosphate hydrolases"/>
    <property type="match status" value="1"/>
</dbReference>
<dbReference type="GO" id="GO:0005525">
    <property type="term" value="F:GTP binding"/>
    <property type="evidence" value="ECO:0007669"/>
    <property type="project" value="UniProtKB-KW"/>
</dbReference>
<comment type="similarity">
    <text evidence="2">Belongs to the TRAFAC class TrmE-Era-EngA-EngB-Septin-like GTPase superfamily. EngB GTPase family.</text>
</comment>
<evidence type="ECO:0000256" key="2">
    <source>
        <dbReference type="ARBA" id="ARBA00009638"/>
    </source>
</evidence>
<dbReference type="PANTHER" id="PTHR11649:SF13">
    <property type="entry name" value="ENGB-TYPE G DOMAIN-CONTAINING PROTEIN"/>
    <property type="match status" value="1"/>
</dbReference>
<dbReference type="InterPro" id="IPR019987">
    <property type="entry name" value="GTP-bd_ribosome_bio_YsxC"/>
</dbReference>
<evidence type="ECO:0000256" key="8">
    <source>
        <dbReference type="ARBA" id="ARBA00023210"/>
    </source>
</evidence>
<evidence type="ECO:0000256" key="6">
    <source>
        <dbReference type="ARBA" id="ARBA00022842"/>
    </source>
</evidence>
<evidence type="ECO:0000256" key="9">
    <source>
        <dbReference type="ARBA" id="ARBA00023306"/>
    </source>
</evidence>
<evidence type="ECO:0000256" key="4">
    <source>
        <dbReference type="ARBA" id="ARBA00022723"/>
    </source>
</evidence>
<dbReference type="NCBIfam" id="TIGR03598">
    <property type="entry name" value="GTPase_YsxC"/>
    <property type="match status" value="1"/>
</dbReference>
<keyword evidence="3" id="KW-0132">Cell division</keyword>
<evidence type="ECO:0000313" key="12">
    <source>
        <dbReference type="Proteomes" id="UP000524246"/>
    </source>
</evidence>
<evidence type="ECO:0000256" key="3">
    <source>
        <dbReference type="ARBA" id="ARBA00022618"/>
    </source>
</evidence>
<keyword evidence="4" id="KW-0479">Metal-binding</keyword>
<keyword evidence="8" id="KW-0717">Septation</keyword>
<dbReference type="InterPro" id="IPR005225">
    <property type="entry name" value="Small_GTP-bd"/>
</dbReference>
<dbReference type="NCBIfam" id="TIGR00231">
    <property type="entry name" value="small_GTP"/>
    <property type="match status" value="1"/>
</dbReference>
<dbReference type="GO" id="GO:0000917">
    <property type="term" value="P:division septum assembly"/>
    <property type="evidence" value="ECO:0007669"/>
    <property type="project" value="UniProtKB-KW"/>
</dbReference>
<keyword evidence="5" id="KW-0547">Nucleotide-binding</keyword>
<accession>A0A7X9FRF0</accession>
<dbReference type="InterPro" id="IPR006073">
    <property type="entry name" value="GTP-bd"/>
</dbReference>
<gene>
    <name evidence="11" type="primary">ysxC</name>
    <name evidence="11" type="ORF">GYA55_06695</name>
</gene>
<comment type="cofactor">
    <cofactor evidence="1">
        <name>Mg(2+)</name>
        <dbReference type="ChEBI" id="CHEBI:18420"/>
    </cofactor>
</comment>